<keyword evidence="2" id="KW-0762">Sugar transport</keyword>
<dbReference type="PIRSF" id="PIRSF005799">
    <property type="entry name" value="UDP-gal_transpt"/>
    <property type="match status" value="1"/>
</dbReference>
<comment type="caution">
    <text evidence="7">The sequence shown here is derived from an EMBL/GenBank/DDBJ whole genome shotgun (WGS) entry which is preliminary data.</text>
</comment>
<dbReference type="GO" id="GO:0015165">
    <property type="term" value="F:pyrimidine nucleotide-sugar transmembrane transporter activity"/>
    <property type="evidence" value="ECO:0007669"/>
    <property type="project" value="InterPro"/>
</dbReference>
<feature type="transmembrane region" description="Helical" evidence="6">
    <location>
        <begin position="121"/>
        <end position="140"/>
    </location>
</feature>
<evidence type="ECO:0000256" key="2">
    <source>
        <dbReference type="ARBA" id="ARBA00022597"/>
    </source>
</evidence>
<dbReference type="GO" id="GO:0000139">
    <property type="term" value="C:Golgi membrane"/>
    <property type="evidence" value="ECO:0007669"/>
    <property type="project" value="InterPro"/>
</dbReference>
<sequence length="368" mass="41020">MSANRYEHGKRFDKLFPTTCSFIVFLAYMALFINQGIVVTASQRADNSYSYNTVTVVLLTEATKLVASLLIYLKDNKLSTLFTDIRTNIRVLGLYMVPALLYCLYNNLAFVNLAVFDPTTYFLLLQLRVVVTGVIFQVIFKKQLSKRQWVSLIILTIGCIVKQLSTSKKTDLSPTESDVPFSVMLSNLVSLHTGLLLVQVFCSCLAGVYNEKLLKDTGAEVHIMVQNVFMNINSIICNAVVLLYRGELISAFSTTSLSQVWQPVVVVIILNNAAVGIVTCFFLRNLNSILKTFASALELMFTAVLSWVIFGIAVNWWTAVAIALVIFATYMYAQNPVVNRGRLDELEKDTSSEPEGLTLIKNVPPTNV</sequence>
<reference evidence="7" key="1">
    <citation type="journal article" date="2021" name="Sci. Adv.">
        <title>The American lobster genome reveals insights on longevity, neural, and immune adaptations.</title>
        <authorList>
            <person name="Polinski J.M."/>
            <person name="Zimin A.V."/>
            <person name="Clark K.F."/>
            <person name="Kohn A.B."/>
            <person name="Sadowski N."/>
            <person name="Timp W."/>
            <person name="Ptitsyn A."/>
            <person name="Khanna P."/>
            <person name="Romanova D.Y."/>
            <person name="Williams P."/>
            <person name="Greenwood S.J."/>
            <person name="Moroz L.L."/>
            <person name="Walt D.R."/>
            <person name="Bodnar A.G."/>
        </authorList>
    </citation>
    <scope>NUCLEOTIDE SEQUENCE</scope>
    <source>
        <strain evidence="7">GMGI-L3</strain>
    </source>
</reference>
<organism evidence="7 8">
    <name type="scientific">Homarus americanus</name>
    <name type="common">American lobster</name>
    <dbReference type="NCBI Taxonomy" id="6706"/>
    <lineage>
        <taxon>Eukaryota</taxon>
        <taxon>Metazoa</taxon>
        <taxon>Ecdysozoa</taxon>
        <taxon>Arthropoda</taxon>
        <taxon>Crustacea</taxon>
        <taxon>Multicrustacea</taxon>
        <taxon>Malacostraca</taxon>
        <taxon>Eumalacostraca</taxon>
        <taxon>Eucarida</taxon>
        <taxon>Decapoda</taxon>
        <taxon>Pleocyemata</taxon>
        <taxon>Astacidea</taxon>
        <taxon>Nephropoidea</taxon>
        <taxon>Nephropidae</taxon>
        <taxon>Homarus</taxon>
    </lineage>
</organism>
<evidence type="ECO:0000256" key="5">
    <source>
        <dbReference type="ARBA" id="ARBA00023136"/>
    </source>
</evidence>
<keyword evidence="5 6" id="KW-0472">Membrane</keyword>
<dbReference type="OrthoDB" id="419167at2759"/>
<dbReference type="EMBL" id="JAHLQT010028013">
    <property type="protein sequence ID" value="KAG7162167.1"/>
    <property type="molecule type" value="Genomic_DNA"/>
</dbReference>
<evidence type="ECO:0000256" key="4">
    <source>
        <dbReference type="ARBA" id="ARBA00022989"/>
    </source>
</evidence>
<proteinExistence type="predicted"/>
<evidence type="ECO:0000256" key="1">
    <source>
        <dbReference type="ARBA" id="ARBA00004141"/>
    </source>
</evidence>
<keyword evidence="8" id="KW-1185">Reference proteome</keyword>
<feature type="transmembrane region" description="Helical" evidence="6">
    <location>
        <begin position="94"/>
        <end position="115"/>
    </location>
</feature>
<evidence type="ECO:0000256" key="3">
    <source>
        <dbReference type="ARBA" id="ARBA00022692"/>
    </source>
</evidence>
<feature type="transmembrane region" description="Helical" evidence="6">
    <location>
        <begin position="12"/>
        <end position="33"/>
    </location>
</feature>
<protein>
    <submittedName>
        <fullName evidence="7">UDP-galactose transporter senju-like</fullName>
    </submittedName>
</protein>
<evidence type="ECO:0000256" key="6">
    <source>
        <dbReference type="SAM" id="Phobius"/>
    </source>
</evidence>
<feature type="transmembrane region" description="Helical" evidence="6">
    <location>
        <begin position="185"/>
        <end position="209"/>
    </location>
</feature>
<keyword evidence="4 6" id="KW-1133">Transmembrane helix</keyword>
<feature type="transmembrane region" description="Helical" evidence="6">
    <location>
        <begin position="290"/>
        <end position="310"/>
    </location>
</feature>
<dbReference type="Proteomes" id="UP000747542">
    <property type="component" value="Unassembled WGS sequence"/>
</dbReference>
<dbReference type="AlphaFoldDB" id="A0A8J5JPC9"/>
<name>A0A8J5JPC9_HOMAM</name>
<dbReference type="Pfam" id="PF04142">
    <property type="entry name" value="Nuc_sug_transp"/>
    <property type="match status" value="1"/>
</dbReference>
<feature type="transmembrane region" description="Helical" evidence="6">
    <location>
        <begin position="149"/>
        <end position="165"/>
    </location>
</feature>
<comment type="subcellular location">
    <subcellularLocation>
        <location evidence="1">Membrane</location>
        <topology evidence="1">Multi-pass membrane protein</topology>
    </subcellularLocation>
</comment>
<evidence type="ECO:0000313" key="7">
    <source>
        <dbReference type="EMBL" id="KAG7162167.1"/>
    </source>
</evidence>
<evidence type="ECO:0000313" key="8">
    <source>
        <dbReference type="Proteomes" id="UP000747542"/>
    </source>
</evidence>
<dbReference type="PANTHER" id="PTHR10231">
    <property type="entry name" value="NUCLEOTIDE-SUGAR TRANSMEMBRANE TRANSPORTER"/>
    <property type="match status" value="1"/>
</dbReference>
<feature type="transmembrane region" description="Helical" evidence="6">
    <location>
        <begin position="316"/>
        <end position="333"/>
    </location>
</feature>
<keyword evidence="3 6" id="KW-0812">Transmembrane</keyword>
<feature type="transmembrane region" description="Helical" evidence="6">
    <location>
        <begin position="53"/>
        <end position="73"/>
    </location>
</feature>
<keyword evidence="2" id="KW-0813">Transport</keyword>
<feature type="transmembrane region" description="Helical" evidence="6">
    <location>
        <begin position="264"/>
        <end position="283"/>
    </location>
</feature>
<gene>
    <name evidence="7" type="primary">senju-L</name>
    <name evidence="7" type="ORF">Hamer_G010832</name>
</gene>
<dbReference type="InterPro" id="IPR007271">
    <property type="entry name" value="Nuc_sug_transpt"/>
</dbReference>
<feature type="transmembrane region" description="Helical" evidence="6">
    <location>
        <begin position="221"/>
        <end position="244"/>
    </location>
</feature>
<accession>A0A8J5JPC9</accession>